<dbReference type="AlphaFoldDB" id="A0A1I6I424"/>
<sequence>MISEGINLKTQPFTTNPMNKNILLLETVADDAMQMLENATDMNILTAYDEASLNHQLENYAIDAIITRGKGQVRESLMEQLPNLKVISRCGVGLDNIDVSSATKKGIKVVNAPNSNADTIAEHTIALLLMLQRNLYNAVSMVKDNRWVDRGSYIGDESHGKTLGIIGMGNIGKKVAKIATALGMHVVYWSSKKEDVPYSFVEFNQLLNTSDSISLHLPLTSKTENLINASAFSKMKPSALLINTARGGIIDQKELLIALNDKKIAGFAADVLAQEPPNENDPLLQLDNVLVTAHLGSLTKTTYTKMCTMTVENTLAILRNEQPMANCIFNRKELGIS</sequence>
<dbReference type="Pfam" id="PF00389">
    <property type="entry name" value="2-Hacid_dh"/>
    <property type="match status" value="1"/>
</dbReference>
<evidence type="ECO:0000313" key="8">
    <source>
        <dbReference type="EMBL" id="SFR61409.1"/>
    </source>
</evidence>
<evidence type="ECO:0000259" key="7">
    <source>
        <dbReference type="Pfam" id="PF02826"/>
    </source>
</evidence>
<gene>
    <name evidence="8" type="ORF">SAMN04488010_1080</name>
</gene>
<dbReference type="SUPFAM" id="SSF52283">
    <property type="entry name" value="Formate/glycerate dehydrogenase catalytic domain-like"/>
    <property type="match status" value="1"/>
</dbReference>
<dbReference type="EMBL" id="FOYX01000001">
    <property type="protein sequence ID" value="SFR61409.1"/>
    <property type="molecule type" value="Genomic_DNA"/>
</dbReference>
<name>A0A1I6I424_9FLAO</name>
<evidence type="ECO:0000256" key="4">
    <source>
        <dbReference type="ARBA" id="ARBA00023027"/>
    </source>
</evidence>
<proteinExistence type="inferred from homology"/>
<comment type="similarity">
    <text evidence="1 5">Belongs to the D-isomer specific 2-hydroxyacid dehydrogenase family.</text>
</comment>
<dbReference type="GO" id="GO:0016616">
    <property type="term" value="F:oxidoreductase activity, acting on the CH-OH group of donors, NAD or NADP as acceptor"/>
    <property type="evidence" value="ECO:0007669"/>
    <property type="project" value="InterPro"/>
</dbReference>
<evidence type="ECO:0000256" key="5">
    <source>
        <dbReference type="RuleBase" id="RU003719"/>
    </source>
</evidence>
<dbReference type="STRING" id="440514.SAMN04488010_1080"/>
<dbReference type="InterPro" id="IPR006140">
    <property type="entry name" value="D-isomer_DH_NAD-bd"/>
</dbReference>
<dbReference type="InterPro" id="IPR029753">
    <property type="entry name" value="D-isomer_DH_CS"/>
</dbReference>
<dbReference type="SUPFAM" id="SSF51735">
    <property type="entry name" value="NAD(P)-binding Rossmann-fold domains"/>
    <property type="match status" value="1"/>
</dbReference>
<dbReference type="PROSITE" id="PS00065">
    <property type="entry name" value="D_2_HYDROXYACID_DH_1"/>
    <property type="match status" value="1"/>
</dbReference>
<dbReference type="InterPro" id="IPR006139">
    <property type="entry name" value="D-isomer_2_OHA_DH_cat_dom"/>
</dbReference>
<evidence type="ECO:0000313" key="9">
    <source>
        <dbReference type="Proteomes" id="UP000199462"/>
    </source>
</evidence>
<keyword evidence="3 5" id="KW-0560">Oxidoreductase</keyword>
<dbReference type="GO" id="GO:0051287">
    <property type="term" value="F:NAD binding"/>
    <property type="evidence" value="ECO:0007669"/>
    <property type="project" value="InterPro"/>
</dbReference>
<dbReference type="PROSITE" id="PS00671">
    <property type="entry name" value="D_2_HYDROXYACID_DH_3"/>
    <property type="match status" value="1"/>
</dbReference>
<evidence type="ECO:0000259" key="6">
    <source>
        <dbReference type="Pfam" id="PF00389"/>
    </source>
</evidence>
<dbReference type="GO" id="GO:0008652">
    <property type="term" value="P:amino acid biosynthetic process"/>
    <property type="evidence" value="ECO:0007669"/>
    <property type="project" value="UniProtKB-KW"/>
</dbReference>
<dbReference type="Pfam" id="PF02826">
    <property type="entry name" value="2-Hacid_dh_C"/>
    <property type="match status" value="1"/>
</dbReference>
<dbReference type="Proteomes" id="UP000199462">
    <property type="component" value="Unassembled WGS sequence"/>
</dbReference>
<evidence type="ECO:0000256" key="2">
    <source>
        <dbReference type="ARBA" id="ARBA00022605"/>
    </source>
</evidence>
<reference evidence="9" key="1">
    <citation type="submission" date="2016-10" db="EMBL/GenBank/DDBJ databases">
        <authorList>
            <person name="Varghese N."/>
            <person name="Submissions S."/>
        </authorList>
    </citation>
    <scope>NUCLEOTIDE SEQUENCE [LARGE SCALE GENOMIC DNA]</scope>
    <source>
        <strain evidence="9">DSM 19891</strain>
    </source>
</reference>
<protein>
    <submittedName>
        <fullName evidence="8">D-3-phosphoglycerate dehydrogenase</fullName>
    </submittedName>
</protein>
<dbReference type="FunFam" id="3.40.50.720:FF:000203">
    <property type="entry name" value="D-3-phosphoglycerate dehydrogenase (SerA)"/>
    <property type="match status" value="1"/>
</dbReference>
<keyword evidence="4" id="KW-0520">NAD</keyword>
<keyword evidence="9" id="KW-1185">Reference proteome</keyword>
<feature type="domain" description="D-isomer specific 2-hydroxyacid dehydrogenase catalytic" evidence="6">
    <location>
        <begin position="22"/>
        <end position="326"/>
    </location>
</feature>
<feature type="domain" description="D-isomer specific 2-hydroxyacid dehydrogenase NAD-binding" evidence="7">
    <location>
        <begin position="125"/>
        <end position="296"/>
    </location>
</feature>
<dbReference type="InterPro" id="IPR050857">
    <property type="entry name" value="D-2-hydroxyacid_DH"/>
</dbReference>
<dbReference type="InterPro" id="IPR036291">
    <property type="entry name" value="NAD(P)-bd_dom_sf"/>
</dbReference>
<evidence type="ECO:0000256" key="3">
    <source>
        <dbReference type="ARBA" id="ARBA00023002"/>
    </source>
</evidence>
<dbReference type="CDD" id="cd12173">
    <property type="entry name" value="PGDH_4"/>
    <property type="match status" value="1"/>
</dbReference>
<dbReference type="InterPro" id="IPR029752">
    <property type="entry name" value="D-isomer_DH_CS1"/>
</dbReference>
<organism evidence="8 9">
    <name type="scientific">Maribacter stanieri</name>
    <dbReference type="NCBI Taxonomy" id="440514"/>
    <lineage>
        <taxon>Bacteria</taxon>
        <taxon>Pseudomonadati</taxon>
        <taxon>Bacteroidota</taxon>
        <taxon>Flavobacteriia</taxon>
        <taxon>Flavobacteriales</taxon>
        <taxon>Flavobacteriaceae</taxon>
        <taxon>Maribacter</taxon>
    </lineage>
</organism>
<dbReference type="Gene3D" id="3.40.50.720">
    <property type="entry name" value="NAD(P)-binding Rossmann-like Domain"/>
    <property type="match status" value="2"/>
</dbReference>
<dbReference type="PANTHER" id="PTHR42789">
    <property type="entry name" value="D-ISOMER SPECIFIC 2-HYDROXYACID DEHYDROGENASE FAMILY PROTEIN (AFU_ORTHOLOGUE AFUA_6G10090)"/>
    <property type="match status" value="1"/>
</dbReference>
<accession>A0A1I6I424</accession>
<keyword evidence="2" id="KW-0028">Amino-acid biosynthesis</keyword>
<dbReference type="PANTHER" id="PTHR42789:SF1">
    <property type="entry name" value="D-ISOMER SPECIFIC 2-HYDROXYACID DEHYDROGENASE FAMILY PROTEIN (AFU_ORTHOLOGUE AFUA_6G10090)"/>
    <property type="match status" value="1"/>
</dbReference>
<evidence type="ECO:0000256" key="1">
    <source>
        <dbReference type="ARBA" id="ARBA00005854"/>
    </source>
</evidence>